<dbReference type="CDD" id="cd00070">
    <property type="entry name" value="GLECT"/>
    <property type="match status" value="1"/>
</dbReference>
<evidence type="ECO:0000313" key="4">
    <source>
        <dbReference type="Proteomes" id="UP000695026"/>
    </source>
</evidence>
<dbReference type="AlphaFoldDB" id="A0A9F2KVF6"/>
<dbReference type="Pfam" id="PF00337">
    <property type="entry name" value="Gal-bind_lectin"/>
    <property type="match status" value="1"/>
</dbReference>
<dbReference type="SMART" id="SM00908">
    <property type="entry name" value="Gal-bind_lectin"/>
    <property type="match status" value="1"/>
</dbReference>
<dbReference type="OrthoDB" id="8443340at2759"/>
<sequence>MNKCGVTATEFKLHPGESLIVKGTILSECKEFVINLGKDCDNLALHFNPRFDCKGDERALVCNSKRAGVWEEEVRPSVFPFHQDHETQITFSFIDHDIRVNMEGSEEIVFPNRLELNVIDYLMVGGDFRIKSVTFP</sequence>
<dbReference type="OMA" id="AEFQFPN"/>
<feature type="domain" description="Galectin" evidence="3">
    <location>
        <begin position="5"/>
        <end position="136"/>
    </location>
</feature>
<dbReference type="RefSeq" id="XP_007426659.1">
    <property type="nucleotide sequence ID" value="XM_007426597.2"/>
</dbReference>
<accession>A0A9F2KVF6</accession>
<gene>
    <name evidence="5" type="primary">LOC103063019</name>
</gene>
<dbReference type="GO" id="GO:0005615">
    <property type="term" value="C:extracellular space"/>
    <property type="evidence" value="ECO:0007669"/>
    <property type="project" value="TreeGrafter"/>
</dbReference>
<organism evidence="4 5">
    <name type="scientific">Python bivittatus</name>
    <name type="common">Burmese python</name>
    <name type="synonym">Python molurus bivittatus</name>
    <dbReference type="NCBI Taxonomy" id="176946"/>
    <lineage>
        <taxon>Eukaryota</taxon>
        <taxon>Metazoa</taxon>
        <taxon>Chordata</taxon>
        <taxon>Craniata</taxon>
        <taxon>Vertebrata</taxon>
        <taxon>Euteleostomi</taxon>
        <taxon>Lepidosauria</taxon>
        <taxon>Squamata</taxon>
        <taxon>Bifurcata</taxon>
        <taxon>Unidentata</taxon>
        <taxon>Episquamata</taxon>
        <taxon>Toxicofera</taxon>
        <taxon>Serpentes</taxon>
        <taxon>Henophidia</taxon>
        <taxon>Pythonidae</taxon>
        <taxon>Python</taxon>
    </lineage>
</organism>
<dbReference type="PANTHER" id="PTHR11346:SF97">
    <property type="entry name" value="GALECTIN-1"/>
    <property type="match status" value="1"/>
</dbReference>
<dbReference type="GO" id="GO:0030395">
    <property type="term" value="F:lactose binding"/>
    <property type="evidence" value="ECO:0007669"/>
    <property type="project" value="TreeGrafter"/>
</dbReference>
<evidence type="ECO:0000313" key="5">
    <source>
        <dbReference type="RefSeq" id="XP_007426659.1"/>
    </source>
</evidence>
<dbReference type="Gene3D" id="2.60.120.200">
    <property type="match status" value="1"/>
</dbReference>
<dbReference type="InterPro" id="IPR013320">
    <property type="entry name" value="ConA-like_dom_sf"/>
</dbReference>
<proteinExistence type="predicted"/>
<keyword evidence="4" id="KW-1185">Reference proteome</keyword>
<evidence type="ECO:0000259" key="3">
    <source>
        <dbReference type="PROSITE" id="PS51304"/>
    </source>
</evidence>
<evidence type="ECO:0000256" key="1">
    <source>
        <dbReference type="ARBA" id="ARBA00022734"/>
    </source>
</evidence>
<dbReference type="Proteomes" id="UP000695026">
    <property type="component" value="Unplaced"/>
</dbReference>
<dbReference type="KEGG" id="pbi:103063019"/>
<dbReference type="FunFam" id="2.60.120.200:FF:000021">
    <property type="entry name" value="Galectin"/>
    <property type="match status" value="1"/>
</dbReference>
<dbReference type="GO" id="GO:0043236">
    <property type="term" value="F:laminin binding"/>
    <property type="evidence" value="ECO:0007669"/>
    <property type="project" value="TreeGrafter"/>
</dbReference>
<dbReference type="InterPro" id="IPR001079">
    <property type="entry name" value="Galectin_CRD"/>
</dbReference>
<protein>
    <recommendedName>
        <fullName evidence="2">Galectin</fullName>
    </recommendedName>
</protein>
<dbReference type="SMART" id="SM00276">
    <property type="entry name" value="GLECT"/>
    <property type="match status" value="1"/>
</dbReference>
<dbReference type="PANTHER" id="PTHR11346">
    <property type="entry name" value="GALECTIN"/>
    <property type="match status" value="1"/>
</dbReference>
<dbReference type="GeneID" id="103063019"/>
<name>A0A9F2KVF6_PYTBI</name>
<evidence type="ECO:0000256" key="2">
    <source>
        <dbReference type="RuleBase" id="RU102079"/>
    </source>
</evidence>
<keyword evidence="1 2" id="KW-0430">Lectin</keyword>
<reference evidence="5" key="1">
    <citation type="submission" date="2025-08" db="UniProtKB">
        <authorList>
            <consortium name="RefSeq"/>
        </authorList>
    </citation>
    <scope>IDENTIFICATION</scope>
    <source>
        <tissue evidence="5">Liver</tissue>
    </source>
</reference>
<dbReference type="PROSITE" id="PS51304">
    <property type="entry name" value="GALECTIN"/>
    <property type="match status" value="1"/>
</dbReference>
<dbReference type="InterPro" id="IPR044156">
    <property type="entry name" value="Galectin-like"/>
</dbReference>
<dbReference type="SUPFAM" id="SSF49899">
    <property type="entry name" value="Concanavalin A-like lectins/glucanases"/>
    <property type="match status" value="1"/>
</dbReference>